<dbReference type="GO" id="GO:0070221">
    <property type="term" value="P:sulfide oxidation, using sulfide:quinone oxidoreductase"/>
    <property type="evidence" value="ECO:0007669"/>
    <property type="project" value="TreeGrafter"/>
</dbReference>
<organism evidence="2 3">
    <name type="scientific">Serinicoccus chungangensis</name>
    <dbReference type="NCBI Taxonomy" id="767452"/>
    <lineage>
        <taxon>Bacteria</taxon>
        <taxon>Bacillati</taxon>
        <taxon>Actinomycetota</taxon>
        <taxon>Actinomycetes</taxon>
        <taxon>Micrococcales</taxon>
        <taxon>Ornithinimicrobiaceae</taxon>
        <taxon>Serinicoccus</taxon>
    </lineage>
</organism>
<proteinExistence type="predicted"/>
<dbReference type="PANTHER" id="PTHR10632">
    <property type="entry name" value="SULFIDE:QUINONE OXIDOREDUCTASE"/>
    <property type="match status" value="1"/>
</dbReference>
<dbReference type="SUPFAM" id="SSF51905">
    <property type="entry name" value="FAD/NAD(P)-binding domain"/>
    <property type="match status" value="2"/>
</dbReference>
<dbReference type="AlphaFoldDB" id="A0A0W8I566"/>
<protein>
    <recommendedName>
        <fullName evidence="1">FAD/NAD(P)-binding domain-containing protein</fullName>
    </recommendedName>
</protein>
<dbReference type="EMBL" id="LQBL01000028">
    <property type="protein sequence ID" value="KUG53378.1"/>
    <property type="molecule type" value="Genomic_DNA"/>
</dbReference>
<dbReference type="PRINTS" id="PR00411">
    <property type="entry name" value="PNDRDTASEI"/>
</dbReference>
<dbReference type="InterPro" id="IPR036188">
    <property type="entry name" value="FAD/NAD-bd_sf"/>
</dbReference>
<dbReference type="Pfam" id="PF07992">
    <property type="entry name" value="Pyr_redox_2"/>
    <property type="match status" value="1"/>
</dbReference>
<keyword evidence="3" id="KW-1185">Reference proteome</keyword>
<dbReference type="InterPro" id="IPR015904">
    <property type="entry name" value="Sulphide_quinone_reductase"/>
</dbReference>
<evidence type="ECO:0000313" key="2">
    <source>
        <dbReference type="EMBL" id="KUG53378.1"/>
    </source>
</evidence>
<evidence type="ECO:0000313" key="3">
    <source>
        <dbReference type="Proteomes" id="UP000054837"/>
    </source>
</evidence>
<sequence length="393" mass="42510">MARHDVVIIGAGNAGVSLAARLLRVGAKDVAVVSPDRPHLFRPLLNYVAGGQATMTELTRSTAAVLPTGCTWVRDRAVAVHTDEREVELAGGDRLGYQDLVLAPGMEEDLDAVPGLAAAMTAGWSLTAHLESQASAVWRAVEGLRRGRVVFTVPPEPSPCGGTALKPLFLACDHWRRCGVLDDLDVQLITPFDGVLGVPFVDGRLADHLRELGVSVHHGSTVGAVDHVERTVTVDGPAGRVLEDVERAFVVPPYRGPDWLAPLGREGSAGLVDIDPETLAHRRAPRVWSLGDAAALDTRSSGGGLRQQVEVLADNIACSRLGRPLRRYDGYTIIPVTVDRRRLMLVEFDRTGAPAPTTSLVDLTVPRRALWLFDRYVEPVIYFRALLRGRLIP</sequence>
<dbReference type="RefSeq" id="WP_058891386.1">
    <property type="nucleotide sequence ID" value="NZ_LQBL01000028.1"/>
</dbReference>
<accession>A0A0W8I566</accession>
<dbReference type="GO" id="GO:0070224">
    <property type="term" value="F:sulfide:quinone oxidoreductase activity"/>
    <property type="evidence" value="ECO:0007669"/>
    <property type="project" value="TreeGrafter"/>
</dbReference>
<dbReference type="OrthoDB" id="9802771at2"/>
<dbReference type="STRING" id="767452.AVL62_00830"/>
<comment type="caution">
    <text evidence="2">The sequence shown here is derived from an EMBL/GenBank/DDBJ whole genome shotgun (WGS) entry which is preliminary data.</text>
</comment>
<dbReference type="Proteomes" id="UP000054837">
    <property type="component" value="Unassembled WGS sequence"/>
</dbReference>
<name>A0A0W8I566_9MICO</name>
<dbReference type="Gene3D" id="3.50.50.60">
    <property type="entry name" value="FAD/NAD(P)-binding domain"/>
    <property type="match status" value="2"/>
</dbReference>
<reference evidence="2 3" key="1">
    <citation type="submission" date="2015-12" db="EMBL/GenBank/DDBJ databases">
        <title>Serinicoccus chungangenesis strain CD08_5 genome sequencing and assembly.</title>
        <authorList>
            <person name="Chander A.M."/>
            <person name="Kaur G."/>
            <person name="Nair G.R."/>
            <person name="Dhawan D.K."/>
            <person name="Kochhar R.K."/>
            <person name="Mayilraj S."/>
            <person name="Bhadada S.K."/>
        </authorList>
    </citation>
    <scope>NUCLEOTIDE SEQUENCE [LARGE SCALE GENOMIC DNA]</scope>
    <source>
        <strain evidence="2 3">CD08_5</strain>
    </source>
</reference>
<dbReference type="GO" id="GO:0071949">
    <property type="term" value="F:FAD binding"/>
    <property type="evidence" value="ECO:0007669"/>
    <property type="project" value="TreeGrafter"/>
</dbReference>
<feature type="domain" description="FAD/NAD(P)-binding" evidence="1">
    <location>
        <begin position="4"/>
        <end position="117"/>
    </location>
</feature>
<evidence type="ECO:0000259" key="1">
    <source>
        <dbReference type="Pfam" id="PF07992"/>
    </source>
</evidence>
<dbReference type="PANTHER" id="PTHR10632:SF2">
    <property type="entry name" value="SULFIDE:QUINONE OXIDOREDUCTASE, MITOCHONDRIAL"/>
    <property type="match status" value="1"/>
</dbReference>
<dbReference type="InterPro" id="IPR023753">
    <property type="entry name" value="FAD/NAD-binding_dom"/>
</dbReference>
<gene>
    <name evidence="2" type="ORF">AVL62_00830</name>
</gene>